<proteinExistence type="predicted"/>
<evidence type="ECO:0000256" key="8">
    <source>
        <dbReference type="ARBA" id="ARBA00044824"/>
    </source>
</evidence>
<feature type="non-terminal residue" evidence="10">
    <location>
        <position position="589"/>
    </location>
</feature>
<dbReference type="AlphaFoldDB" id="A0A7D9EN97"/>
<dbReference type="EMBL" id="CACRXK020007117">
    <property type="protein sequence ID" value="CAB4011346.1"/>
    <property type="molecule type" value="Genomic_DNA"/>
</dbReference>
<evidence type="ECO:0000256" key="6">
    <source>
        <dbReference type="ARBA" id="ARBA00031361"/>
    </source>
</evidence>
<dbReference type="SMART" id="SM01254">
    <property type="entry name" value="KLRAQ"/>
    <property type="match status" value="1"/>
</dbReference>
<dbReference type="OrthoDB" id="5566667at2759"/>
<keyword evidence="5" id="KW-0175">Coiled coil</keyword>
<name>A0A7D9EN97_PARCT</name>
<feature type="region of interest" description="Disordered" evidence="9">
    <location>
        <begin position="82"/>
        <end position="102"/>
    </location>
</feature>
<gene>
    <name evidence="10" type="ORF">PACLA_8A008572</name>
</gene>
<evidence type="ECO:0000256" key="7">
    <source>
        <dbReference type="ARBA" id="ARBA00031617"/>
    </source>
</evidence>
<evidence type="ECO:0000256" key="4">
    <source>
        <dbReference type="ARBA" id="ARBA00022884"/>
    </source>
</evidence>
<dbReference type="PANTHER" id="PTHR21448:SF0">
    <property type="entry name" value="PROTEIN PHOSPHATASE 1 REGULATORY SUBUNIT 21"/>
    <property type="match status" value="1"/>
</dbReference>
<evidence type="ECO:0000256" key="9">
    <source>
        <dbReference type="SAM" id="MobiDB-lite"/>
    </source>
</evidence>
<evidence type="ECO:0000313" key="11">
    <source>
        <dbReference type="Proteomes" id="UP001152795"/>
    </source>
</evidence>
<dbReference type="GO" id="GO:0005769">
    <property type="term" value="C:early endosome"/>
    <property type="evidence" value="ECO:0007669"/>
    <property type="project" value="UniProtKB-SubCell"/>
</dbReference>
<evidence type="ECO:0000256" key="1">
    <source>
        <dbReference type="ARBA" id="ARBA00004412"/>
    </source>
</evidence>
<accession>A0A7D9EN97</accession>
<dbReference type="GO" id="GO:0003723">
    <property type="term" value="F:RNA binding"/>
    <property type="evidence" value="ECO:0007669"/>
    <property type="project" value="UniProtKB-KW"/>
</dbReference>
<evidence type="ECO:0000256" key="5">
    <source>
        <dbReference type="ARBA" id="ARBA00023054"/>
    </source>
</evidence>
<dbReference type="InterPro" id="IPR019348">
    <property type="entry name" value="PPP1R21_six_helix"/>
</dbReference>
<keyword evidence="3" id="KW-0967">Endosome</keyword>
<sequence>MMGDGLNLQEKYQKLATEFAKLRAQNAVLKKAVIEGQDSQKTLEERLKHREQTIRKYEQELDSLQFRNDQLSKRVGILQDELDNASTSTKSKTTKPTNTNPFANNVAAEELQLKIDENARLQRELFESNQKHRASVLDLQEKLESYEKNSASHQRIIDENNEKYKITVQKLQEEKAMLEARLQKCLEELKTVSIKAEKSEQQAHVFNKKLATKYEIASRIVSEKINFNDTNLKDLNKLNVPPHDRKRQSKIKKLVSEALDLLRIFLAGLSDYHTYMEQRIRILFDEPTDISRKLCEHLHQNAMILRNVEQSFNNFSCQVTKDVLLTLETASGFEEFSEAFHQYSSYLQKILSYQTLCTKEECSKPTYSASMEQLSLAMLKAFAKFVAVISELDTYFRLLASAGSDGLLSSNAAKVFALLDSTAEKFHKIVRGLSTAFHSKKMVEHQTPTTTQTLKSTDECLETCLASLVTSSSKISHFLHTNVEFFSSTSGFRVRGVSSDQNVGSPIVRSFKQQNREYIKKLNKPKPESIPYKLALENHNTLLSSTESRETLTKQASLNLAKITKLEQAKEHWLLEAQLLQIKYEKEHK</sequence>
<evidence type="ECO:0000256" key="3">
    <source>
        <dbReference type="ARBA" id="ARBA00022753"/>
    </source>
</evidence>
<comment type="subcellular location">
    <subcellularLocation>
        <location evidence="1">Early endosome</location>
    </subcellularLocation>
</comment>
<evidence type="ECO:0000313" key="10">
    <source>
        <dbReference type="EMBL" id="CAB4011346.1"/>
    </source>
</evidence>
<keyword evidence="11" id="KW-1185">Reference proteome</keyword>
<keyword evidence="4" id="KW-0694">RNA-binding</keyword>
<comment type="caution">
    <text evidence="10">The sequence shown here is derived from an EMBL/GenBank/DDBJ whole genome shotgun (WGS) entry which is preliminary data.</text>
</comment>
<dbReference type="Pfam" id="PF10212">
    <property type="entry name" value="PPP1R21_helical"/>
    <property type="match status" value="1"/>
</dbReference>
<dbReference type="GO" id="GO:0016020">
    <property type="term" value="C:membrane"/>
    <property type="evidence" value="ECO:0007669"/>
    <property type="project" value="TreeGrafter"/>
</dbReference>
<dbReference type="PANTHER" id="PTHR21448">
    <property type="entry name" value="SMOOTH MUSCLE MYOSIN HEAVY CHAIN-RELATED"/>
    <property type="match status" value="1"/>
</dbReference>
<dbReference type="Pfam" id="PF10205">
    <property type="entry name" value="KLRAQ"/>
    <property type="match status" value="1"/>
</dbReference>
<dbReference type="InterPro" id="IPR019343">
    <property type="entry name" value="PPP1R21_N"/>
</dbReference>
<organism evidence="10 11">
    <name type="scientific">Paramuricea clavata</name>
    <name type="common">Red gorgonian</name>
    <name type="synonym">Violescent sea-whip</name>
    <dbReference type="NCBI Taxonomy" id="317549"/>
    <lineage>
        <taxon>Eukaryota</taxon>
        <taxon>Metazoa</taxon>
        <taxon>Cnidaria</taxon>
        <taxon>Anthozoa</taxon>
        <taxon>Octocorallia</taxon>
        <taxon>Malacalcyonacea</taxon>
        <taxon>Plexauridae</taxon>
        <taxon>Paramuricea</taxon>
    </lineage>
</organism>
<evidence type="ECO:0000256" key="2">
    <source>
        <dbReference type="ARBA" id="ARBA00020102"/>
    </source>
</evidence>
<dbReference type="Proteomes" id="UP001152795">
    <property type="component" value="Unassembled WGS sequence"/>
</dbReference>
<reference evidence="10" key="1">
    <citation type="submission" date="2020-04" db="EMBL/GenBank/DDBJ databases">
        <authorList>
            <person name="Alioto T."/>
            <person name="Alioto T."/>
            <person name="Gomez Garrido J."/>
        </authorList>
    </citation>
    <scope>NUCLEOTIDE SEQUENCE</scope>
    <source>
        <strain evidence="10">A484AB</strain>
    </source>
</reference>
<protein>
    <recommendedName>
        <fullName evidence="2">Protein phosphatase 1 regulatory subunit 21</fullName>
    </recommendedName>
    <alternativeName>
        <fullName evidence="7">Coiled-coil domain-containing protein 128</fullName>
    </alternativeName>
    <alternativeName>
        <fullName evidence="8">Ferry endosomal RAB5 effector complex subunit 2</fullName>
    </alternativeName>
    <alternativeName>
        <fullName evidence="6">KLRAQ motif-containing protein 1</fullName>
    </alternativeName>
</protein>
<dbReference type="InterPro" id="IPR040024">
    <property type="entry name" value="PPP1R21"/>
</dbReference>
<feature type="compositionally biased region" description="Low complexity" evidence="9">
    <location>
        <begin position="86"/>
        <end position="101"/>
    </location>
</feature>